<reference evidence="4" key="1">
    <citation type="submission" date="2017-02" db="UniProtKB">
        <authorList>
            <consortium name="WormBaseParasite"/>
        </authorList>
    </citation>
    <scope>IDENTIFICATION</scope>
</reference>
<gene>
    <name evidence="2" type="ORF">ASIM_LOCUS16123</name>
</gene>
<feature type="compositionally biased region" description="Polar residues" evidence="1">
    <location>
        <begin position="1"/>
        <end position="12"/>
    </location>
</feature>
<dbReference type="AlphaFoldDB" id="A0A0M3K6X5"/>
<name>A0A0M3K6X5_ANISI</name>
<protein>
    <submittedName>
        <fullName evidence="2 4">Uncharacterized protein</fullName>
    </submittedName>
</protein>
<evidence type="ECO:0000313" key="3">
    <source>
        <dbReference type="Proteomes" id="UP000267096"/>
    </source>
</evidence>
<organism evidence="4">
    <name type="scientific">Anisakis simplex</name>
    <name type="common">Herring worm</name>
    <dbReference type="NCBI Taxonomy" id="6269"/>
    <lineage>
        <taxon>Eukaryota</taxon>
        <taxon>Metazoa</taxon>
        <taxon>Ecdysozoa</taxon>
        <taxon>Nematoda</taxon>
        <taxon>Chromadorea</taxon>
        <taxon>Rhabditida</taxon>
        <taxon>Spirurina</taxon>
        <taxon>Ascaridomorpha</taxon>
        <taxon>Ascaridoidea</taxon>
        <taxon>Anisakidae</taxon>
        <taxon>Anisakis</taxon>
        <taxon>Anisakis simplex complex</taxon>
    </lineage>
</organism>
<sequence>MSIAMESTSSSHFAGGGGLLTSQQSASSSSLDTATNQNSIPASNTPSPQPNIIDSTTNNDISANLSAILNAAKNSSVNLVNARQQSPTSSLTETNTFEKEIEAQQKAFQRFTSSLNDLGFRSPFPVNVIPPFLAALQHQNPLSIHSHLMNNLSNDPSTATSAAAAAITSSILNNNCILSPNGLDDEDDENDNENDNDSDNIPSTEPEDLTIGFRKEKKENLDDNADSEASAQQNWSYEEQFKQSLVMWSFTFPQFDSNYT</sequence>
<evidence type="ECO:0000256" key="1">
    <source>
        <dbReference type="SAM" id="MobiDB-lite"/>
    </source>
</evidence>
<evidence type="ECO:0000313" key="2">
    <source>
        <dbReference type="EMBL" id="VDK56907.1"/>
    </source>
</evidence>
<feature type="region of interest" description="Disordered" evidence="1">
    <location>
        <begin position="178"/>
        <end position="211"/>
    </location>
</feature>
<keyword evidence="3" id="KW-1185">Reference proteome</keyword>
<dbReference type="OrthoDB" id="5867149at2759"/>
<feature type="region of interest" description="Disordered" evidence="1">
    <location>
        <begin position="1"/>
        <end position="58"/>
    </location>
</feature>
<dbReference type="WBParaSite" id="ASIM_0001671601-mRNA-1">
    <property type="protein sequence ID" value="ASIM_0001671601-mRNA-1"/>
    <property type="gene ID" value="ASIM_0001671601"/>
</dbReference>
<feature type="compositionally biased region" description="Low complexity" evidence="1">
    <location>
        <begin position="20"/>
        <end position="35"/>
    </location>
</feature>
<dbReference type="EMBL" id="UYRR01032823">
    <property type="protein sequence ID" value="VDK56907.1"/>
    <property type="molecule type" value="Genomic_DNA"/>
</dbReference>
<accession>A0A0M3K6X5</accession>
<proteinExistence type="predicted"/>
<dbReference type="Proteomes" id="UP000267096">
    <property type="component" value="Unassembled WGS sequence"/>
</dbReference>
<feature type="compositionally biased region" description="Polar residues" evidence="1">
    <location>
        <begin position="36"/>
        <end position="58"/>
    </location>
</feature>
<reference evidence="2 3" key="2">
    <citation type="submission" date="2018-11" db="EMBL/GenBank/DDBJ databases">
        <authorList>
            <consortium name="Pathogen Informatics"/>
        </authorList>
    </citation>
    <scope>NUCLEOTIDE SEQUENCE [LARGE SCALE GENOMIC DNA]</scope>
</reference>
<evidence type="ECO:0000313" key="4">
    <source>
        <dbReference type="WBParaSite" id="ASIM_0001671601-mRNA-1"/>
    </source>
</evidence>
<feature type="compositionally biased region" description="Acidic residues" evidence="1">
    <location>
        <begin position="183"/>
        <end position="198"/>
    </location>
</feature>